<sequence>MLLGRPPTSGAALVHAMHAFAEACFTVSLAGSLFLSISFDAARPRILIYLACTLAPFVLVAPLLGPLVDRIRGGHRAMIVVTMVGRSVVSLVMAWQLRDLLIFPLAFSILVLGKTYSVTRNALIPRLVPGDELVEVNSRLAVLGTLSGGLGGACAAGLLTVTSARVVPLLAAAVYALGALAALRLPAATGRVVEPDTEIVWSELHARTILAAQSSMFAMKGVAGFLLFFLGANLKRSGAPTWFFGLVFVANGVGSFVGNMVAPALRERFTEAQMLSGAVAFGAGISGVAAIAANRTGTAIAAFGIGLCAAVAHQAFNAAVQQHAPDVDRGRTLAAFDTRFQLAWVVGALTAVAARPSLQVGFALLTAVLLADAIDLLLRRSHDPIEMQPNHETLAQLALSARGLATLGQYRAAMMVVTAAAELVEWPADSAVGTAGTAGTNDRRAGLDAARACALADGPVAREDFLRSARALGWKFDDE</sequence>
<dbReference type="GO" id="GO:0022857">
    <property type="term" value="F:transmembrane transporter activity"/>
    <property type="evidence" value="ECO:0007669"/>
    <property type="project" value="InterPro"/>
</dbReference>
<dbReference type="AlphaFoldDB" id="A0A6J7AUM6"/>
<feature type="transmembrane region" description="Helical" evidence="6">
    <location>
        <begin position="77"/>
        <end position="95"/>
    </location>
</feature>
<keyword evidence="3 6" id="KW-0812">Transmembrane</keyword>
<dbReference type="InterPro" id="IPR036259">
    <property type="entry name" value="MFS_trans_sf"/>
</dbReference>
<dbReference type="GO" id="GO:0005886">
    <property type="term" value="C:plasma membrane"/>
    <property type="evidence" value="ECO:0007669"/>
    <property type="project" value="UniProtKB-SubCell"/>
</dbReference>
<dbReference type="EMBL" id="CAFABA010000212">
    <property type="protein sequence ID" value="CAB4836664.1"/>
    <property type="molecule type" value="Genomic_DNA"/>
</dbReference>
<name>A0A6J7AUM6_9ZZZZ</name>
<feature type="transmembrane region" description="Helical" evidence="6">
    <location>
        <begin position="140"/>
        <end position="160"/>
    </location>
</feature>
<evidence type="ECO:0000313" key="7">
    <source>
        <dbReference type="EMBL" id="CAB4836664.1"/>
    </source>
</evidence>
<dbReference type="InterPro" id="IPR011701">
    <property type="entry name" value="MFS"/>
</dbReference>
<reference evidence="7" key="1">
    <citation type="submission" date="2020-05" db="EMBL/GenBank/DDBJ databases">
        <authorList>
            <person name="Chiriac C."/>
            <person name="Salcher M."/>
            <person name="Ghai R."/>
            <person name="Kavagutti S V."/>
        </authorList>
    </citation>
    <scope>NUCLEOTIDE SEQUENCE</scope>
</reference>
<evidence type="ECO:0000256" key="4">
    <source>
        <dbReference type="ARBA" id="ARBA00022989"/>
    </source>
</evidence>
<feature type="transmembrane region" description="Helical" evidence="6">
    <location>
        <begin position="12"/>
        <end position="34"/>
    </location>
</feature>
<evidence type="ECO:0000256" key="1">
    <source>
        <dbReference type="ARBA" id="ARBA00004651"/>
    </source>
</evidence>
<organism evidence="7">
    <name type="scientific">freshwater metagenome</name>
    <dbReference type="NCBI Taxonomy" id="449393"/>
    <lineage>
        <taxon>unclassified sequences</taxon>
        <taxon>metagenomes</taxon>
        <taxon>ecological metagenomes</taxon>
    </lineage>
</organism>
<dbReference type="SUPFAM" id="SSF103473">
    <property type="entry name" value="MFS general substrate transporter"/>
    <property type="match status" value="1"/>
</dbReference>
<evidence type="ECO:0000256" key="5">
    <source>
        <dbReference type="ARBA" id="ARBA00023136"/>
    </source>
</evidence>
<proteinExistence type="predicted"/>
<dbReference type="Gene3D" id="1.20.1250.20">
    <property type="entry name" value="MFS general substrate transporter like domains"/>
    <property type="match status" value="1"/>
</dbReference>
<feature type="transmembrane region" description="Helical" evidence="6">
    <location>
        <begin position="208"/>
        <end position="230"/>
    </location>
</feature>
<gene>
    <name evidence="7" type="ORF">UFOPK3139_03108</name>
</gene>
<evidence type="ECO:0000256" key="3">
    <source>
        <dbReference type="ARBA" id="ARBA00022692"/>
    </source>
</evidence>
<dbReference type="Pfam" id="PF07690">
    <property type="entry name" value="MFS_1"/>
    <property type="match status" value="1"/>
</dbReference>
<keyword evidence="2" id="KW-1003">Cell membrane</keyword>
<feature type="transmembrane region" description="Helical" evidence="6">
    <location>
        <begin position="101"/>
        <end position="119"/>
    </location>
</feature>
<evidence type="ECO:0000256" key="6">
    <source>
        <dbReference type="SAM" id="Phobius"/>
    </source>
</evidence>
<keyword evidence="5 6" id="KW-0472">Membrane</keyword>
<feature type="transmembrane region" description="Helical" evidence="6">
    <location>
        <begin position="242"/>
        <end position="262"/>
    </location>
</feature>
<protein>
    <submittedName>
        <fullName evidence="7">Unannotated protein</fullName>
    </submittedName>
</protein>
<feature type="transmembrane region" description="Helical" evidence="6">
    <location>
        <begin position="46"/>
        <end position="65"/>
    </location>
</feature>
<dbReference type="PANTHER" id="PTHR23513">
    <property type="entry name" value="INTEGRAL MEMBRANE EFFLUX PROTEIN-RELATED"/>
    <property type="match status" value="1"/>
</dbReference>
<keyword evidence="4 6" id="KW-1133">Transmembrane helix</keyword>
<feature type="transmembrane region" description="Helical" evidence="6">
    <location>
        <begin position="166"/>
        <end position="187"/>
    </location>
</feature>
<feature type="transmembrane region" description="Helical" evidence="6">
    <location>
        <begin position="274"/>
        <end position="293"/>
    </location>
</feature>
<evidence type="ECO:0000256" key="2">
    <source>
        <dbReference type="ARBA" id="ARBA00022475"/>
    </source>
</evidence>
<accession>A0A6J7AUM6</accession>
<dbReference type="PANTHER" id="PTHR23513:SF18">
    <property type="entry name" value="INTEGRAL MEMBRANE PROTEIN"/>
    <property type="match status" value="1"/>
</dbReference>
<comment type="subcellular location">
    <subcellularLocation>
        <location evidence="1">Cell membrane</location>
        <topology evidence="1">Multi-pass membrane protein</topology>
    </subcellularLocation>
</comment>